<evidence type="ECO:0000313" key="2">
    <source>
        <dbReference type="EMBL" id="EHJ52005.1"/>
    </source>
</evidence>
<reference evidence="2 3" key="1">
    <citation type="journal article" date="2014" name="Int. J. Syst. Evol. Microbiol.">
        <title>Phylogenomics and the dynamic genome evolution of the genus Streptococcus.</title>
        <authorList>
            <consortium name="The Broad Institute Genome Sequencing Platform"/>
            <person name="Richards V.P."/>
            <person name="Palmer S.R."/>
            <person name="Pavinski Bitar P.D."/>
            <person name="Qin X."/>
            <person name="Weinstock G.M."/>
            <person name="Highlander S.K."/>
            <person name="Town C.D."/>
            <person name="Burne R.A."/>
            <person name="Stanhope M.J."/>
        </authorList>
    </citation>
    <scope>NUCLEOTIDE SEQUENCE [LARGE SCALE GENOMIC DNA]</scope>
    <source>
        <strain evidence="2 3">NCTC 11558</strain>
    </source>
</reference>
<gene>
    <name evidence="2" type="ORF">STRMA_0784</name>
</gene>
<dbReference type="EMBL" id="AEUW02000001">
    <property type="protein sequence ID" value="EHJ52005.1"/>
    <property type="molecule type" value="Genomic_DNA"/>
</dbReference>
<dbReference type="InterPro" id="IPR010057">
    <property type="entry name" value="Transcription_activator_Rgg_C"/>
</dbReference>
<dbReference type="PANTHER" id="PTHR37038:SF12">
    <property type="entry name" value="TRANSCRIPTIONAL REGULATOR"/>
    <property type="match status" value="1"/>
</dbReference>
<accession>G5JUG1</accession>
<dbReference type="AlphaFoldDB" id="G5JUG1"/>
<dbReference type="InterPro" id="IPR010982">
    <property type="entry name" value="Lambda_DNA-bd_dom_sf"/>
</dbReference>
<name>G5JUG1_9STRE</name>
<feature type="domain" description="HTH cro/C1-type" evidence="1">
    <location>
        <begin position="15"/>
        <end position="67"/>
    </location>
</feature>
<dbReference type="Gene3D" id="1.10.260.40">
    <property type="entry name" value="lambda repressor-like DNA-binding domains"/>
    <property type="match status" value="1"/>
</dbReference>
<protein>
    <submittedName>
        <fullName evidence="2">DNA-binding helix-turn-helix protein</fullName>
    </submittedName>
</protein>
<dbReference type="InterPro" id="IPR053163">
    <property type="entry name" value="HTH-type_regulator_Rgg"/>
</dbReference>
<dbReference type="NCBIfam" id="TIGR01716">
    <property type="entry name" value="RGG_Cterm"/>
    <property type="match status" value="1"/>
</dbReference>
<keyword evidence="2" id="KW-0238">DNA-binding</keyword>
<dbReference type="PROSITE" id="PS50943">
    <property type="entry name" value="HTH_CROC1"/>
    <property type="match status" value="1"/>
</dbReference>
<dbReference type="PANTHER" id="PTHR37038">
    <property type="entry name" value="TRANSCRIPTIONAL REGULATOR-RELATED"/>
    <property type="match status" value="1"/>
</dbReference>
<dbReference type="STRING" id="764298.STRMA_0784"/>
<dbReference type="eggNOG" id="COG1396">
    <property type="taxonomic scope" value="Bacteria"/>
</dbReference>
<dbReference type="InterPro" id="IPR001387">
    <property type="entry name" value="Cro/C1-type_HTH"/>
</dbReference>
<dbReference type="Pfam" id="PF21259">
    <property type="entry name" value="Rgg_C"/>
    <property type="match status" value="1"/>
</dbReference>
<organism evidence="2 3">
    <name type="scientific">Streptococcus macacae NCTC 11558</name>
    <dbReference type="NCBI Taxonomy" id="764298"/>
    <lineage>
        <taxon>Bacteria</taxon>
        <taxon>Bacillati</taxon>
        <taxon>Bacillota</taxon>
        <taxon>Bacilli</taxon>
        <taxon>Lactobacillales</taxon>
        <taxon>Streptococcaceae</taxon>
        <taxon>Streptococcus</taxon>
    </lineage>
</organism>
<dbReference type="GO" id="GO:0003677">
    <property type="term" value="F:DNA binding"/>
    <property type="evidence" value="ECO:0007669"/>
    <property type="project" value="UniProtKB-KW"/>
</dbReference>
<dbReference type="Proteomes" id="UP000003573">
    <property type="component" value="Unassembled WGS sequence"/>
</dbReference>
<proteinExistence type="predicted"/>
<dbReference type="SUPFAM" id="SSF47413">
    <property type="entry name" value="lambda repressor-like DNA-binding domains"/>
    <property type="match status" value="1"/>
</dbReference>
<sequence>MAKLKESMELGELYKELRMARGLRQKDITNSNLSTAQLSKFENGQSMLSADKLLIAISGIHMSFAEFGHVLNHYEESEFFKLGNKIAELHSKQDIEGLKYLLEEYKDYETFDVYNRLNLLVIKNSIYSLDNSYIVNEDDKEFLATYLYGIEAWTEYELYLFCNTMELLSNEDLIFLSKTFIERDKLYQSIPTHQNVAKMTFLNLISAMIERDQCFYGTYFIEKLEARLTYQDTLVFLTLKFLKLLMEFRQSKGEHIDDVTKYISMIDMVGLTVLAEIFRAQLNKFIE</sequence>
<dbReference type="CDD" id="cd00093">
    <property type="entry name" value="HTH_XRE"/>
    <property type="match status" value="1"/>
</dbReference>
<dbReference type="RefSeq" id="WP_003079502.1">
    <property type="nucleotide sequence ID" value="NZ_AEUW02000001.1"/>
</dbReference>
<evidence type="ECO:0000259" key="1">
    <source>
        <dbReference type="PROSITE" id="PS50943"/>
    </source>
</evidence>
<keyword evidence="3" id="KW-1185">Reference proteome</keyword>
<evidence type="ECO:0000313" key="3">
    <source>
        <dbReference type="Proteomes" id="UP000003573"/>
    </source>
</evidence>
<comment type="caution">
    <text evidence="2">The sequence shown here is derived from an EMBL/GenBank/DDBJ whole genome shotgun (WGS) entry which is preliminary data.</text>
</comment>